<sequence>MTSALTQGLERIPDQLGYLVLSEGAVLASSGDLENDEQAASAISELVSTACGFRLHHGMNVPFKRLSGEPLSLPLVVVLGGRAASRGFSSSSQPPTISSWGLWSGHFPPFGTPLY</sequence>
<dbReference type="STRING" id="9544.ENSMMUP00000078248"/>
<dbReference type="InterPro" id="IPR034601">
    <property type="entry name" value="LAMTOR4"/>
</dbReference>
<dbReference type="GO" id="GO:0060090">
    <property type="term" value="F:molecular adaptor activity"/>
    <property type="evidence" value="ECO:0007669"/>
    <property type="project" value="Ensembl"/>
</dbReference>
<dbReference type="AlphaFoldDB" id="A0A5F8ALH6"/>
<dbReference type="GO" id="GO:0008361">
    <property type="term" value="P:regulation of cell size"/>
    <property type="evidence" value="ECO:0007669"/>
    <property type="project" value="Ensembl"/>
</dbReference>
<dbReference type="GeneTree" id="ENSGT00390000016053"/>
<dbReference type="ExpressionAtlas" id="A0A5F8ALH6">
    <property type="expression patterns" value="baseline"/>
</dbReference>
<accession>A0A5F8ALH6</accession>
<evidence type="ECO:0000256" key="3">
    <source>
        <dbReference type="ARBA" id="ARBA00016098"/>
    </source>
</evidence>
<dbReference type="GO" id="GO:1904263">
    <property type="term" value="P:positive regulation of TORC1 signaling"/>
    <property type="evidence" value="ECO:0007669"/>
    <property type="project" value="Ensembl"/>
</dbReference>
<dbReference type="VEuPathDB" id="HostDB:ENSMMUG00000018401"/>
<evidence type="ECO:0000313" key="9">
    <source>
        <dbReference type="VGNC" id="VGNC:74178"/>
    </source>
</evidence>
<dbReference type="PANTHER" id="PTHR33967:SF1">
    <property type="entry name" value="RAGULATOR COMPLEX PROTEIN LAMTOR4"/>
    <property type="match status" value="1"/>
</dbReference>
<evidence type="ECO:0000313" key="8">
    <source>
        <dbReference type="Proteomes" id="UP000006718"/>
    </source>
</evidence>
<reference evidence="7" key="3">
    <citation type="submission" date="2025-08" db="UniProtKB">
        <authorList>
            <consortium name="Ensembl"/>
        </authorList>
    </citation>
    <scope>IDENTIFICATION</scope>
    <source>
        <strain evidence="7">17573</strain>
    </source>
</reference>
<dbReference type="VGNC" id="VGNC:74178">
    <property type="gene designation" value="LAMTOR4"/>
</dbReference>
<evidence type="ECO:0000256" key="2">
    <source>
        <dbReference type="ARBA" id="ARBA00010627"/>
    </source>
</evidence>
<evidence type="ECO:0000256" key="6">
    <source>
        <dbReference type="ARBA" id="ARBA00045571"/>
    </source>
</evidence>
<reference evidence="7" key="2">
    <citation type="submission" date="2019-01" db="EMBL/GenBank/DDBJ databases">
        <authorList>
            <person name="Graves T."/>
            <person name="Eichler E.E."/>
            <person name="Wilson R.K."/>
        </authorList>
    </citation>
    <scope>NUCLEOTIDE SEQUENCE [LARGE SCALE GENOMIC DNA]</scope>
    <source>
        <strain evidence="7">17573</strain>
    </source>
</reference>
<comment type="subcellular location">
    <subcellularLocation>
        <location evidence="1">Lysosome</location>
    </subcellularLocation>
</comment>
<keyword evidence="4" id="KW-0458">Lysosome</keyword>
<reference evidence="8" key="1">
    <citation type="journal article" date="2007" name="Science">
        <title>Evolutionary and biomedical insights from the rhesus macaque genome.</title>
        <authorList>
            <person name="Gibbs R.A."/>
            <person name="Rogers J."/>
            <person name="Katze M.G."/>
            <person name="Bumgarner R."/>
            <person name="Weinstock G.M."/>
            <person name="Mardis E.R."/>
            <person name="Remington K.A."/>
            <person name="Strausberg R.L."/>
            <person name="Venter J.C."/>
            <person name="Wilson R.K."/>
            <person name="Batzer M.A."/>
            <person name="Bustamante C.D."/>
            <person name="Eichler E.E."/>
            <person name="Hahn M.W."/>
            <person name="Hardison R.C."/>
            <person name="Makova K.D."/>
            <person name="Miller W."/>
            <person name="Milosavljevic A."/>
            <person name="Palermo R.E."/>
            <person name="Siepel A."/>
            <person name="Sikela J.M."/>
            <person name="Attaway T."/>
            <person name="Bell S."/>
            <person name="Bernard K.E."/>
            <person name="Buhay C.J."/>
            <person name="Chandrabose M.N."/>
            <person name="Dao M."/>
            <person name="Davis C."/>
            <person name="Delehaunty K.D."/>
            <person name="Ding Y."/>
            <person name="Dinh H.H."/>
            <person name="Dugan-Rocha S."/>
            <person name="Fulton L.A."/>
            <person name="Gabisi R.A."/>
            <person name="Garner T.T."/>
            <person name="Godfrey J."/>
            <person name="Hawes A.C."/>
            <person name="Hernandez J."/>
            <person name="Hines S."/>
            <person name="Holder M."/>
            <person name="Hume J."/>
            <person name="Jhangiani S.N."/>
            <person name="Joshi V."/>
            <person name="Khan Z.M."/>
            <person name="Kirkness E.F."/>
            <person name="Cree A."/>
            <person name="Fowler R.G."/>
            <person name="Lee S."/>
            <person name="Lewis L.R."/>
            <person name="Li Z."/>
            <person name="Liu Y.-S."/>
            <person name="Moore S.M."/>
            <person name="Muzny D."/>
            <person name="Nazareth L.V."/>
            <person name="Ngo D.N."/>
            <person name="Okwuonu G.O."/>
            <person name="Pai G."/>
            <person name="Parker D."/>
            <person name="Paul H.A."/>
            <person name="Pfannkoch C."/>
            <person name="Pohl C.S."/>
            <person name="Rogers Y.-H.C."/>
            <person name="Ruiz S.J."/>
            <person name="Sabo A."/>
            <person name="Santibanez J."/>
            <person name="Schneider B.W."/>
            <person name="Smith S.M."/>
            <person name="Sodergren E."/>
            <person name="Svatek A.F."/>
            <person name="Utterback T.R."/>
            <person name="Vattathil S."/>
            <person name="Warren W."/>
            <person name="White C.S."/>
            <person name="Chinwalla A.T."/>
            <person name="Feng Y."/>
            <person name="Halpern A.L."/>
            <person name="Hillier L.W."/>
            <person name="Huang X."/>
            <person name="Minx P."/>
            <person name="Nelson J.O."/>
            <person name="Pepin K.H."/>
            <person name="Qin X."/>
            <person name="Sutton G.G."/>
            <person name="Venter E."/>
            <person name="Walenz B.P."/>
            <person name="Wallis J.W."/>
            <person name="Worley K.C."/>
            <person name="Yang S.-P."/>
            <person name="Jones S.M."/>
            <person name="Marra M.A."/>
            <person name="Rocchi M."/>
            <person name="Schein J.E."/>
            <person name="Baertsch R."/>
            <person name="Clarke L."/>
            <person name="Csuros M."/>
            <person name="Glasscock J."/>
            <person name="Harris R.A."/>
            <person name="Havlak P."/>
            <person name="Jackson A.R."/>
            <person name="Jiang H."/>
            <person name="Liu Y."/>
            <person name="Messina D.N."/>
            <person name="Shen Y."/>
            <person name="Song H.X.-Z."/>
            <person name="Wylie T."/>
            <person name="Zhang L."/>
            <person name="Birney E."/>
            <person name="Han K."/>
            <person name="Konkel M.K."/>
            <person name="Lee J."/>
            <person name="Smit A.F.A."/>
            <person name="Ullmer B."/>
            <person name="Wang H."/>
            <person name="Xing J."/>
            <person name="Burhans R."/>
            <person name="Cheng Z."/>
            <person name="Karro J.E."/>
            <person name="Ma J."/>
            <person name="Raney B."/>
            <person name="She X."/>
            <person name="Cox M.J."/>
            <person name="Demuth J.P."/>
            <person name="Dumas L.J."/>
            <person name="Han S.-G."/>
            <person name="Hopkins J."/>
            <person name="Karimpour-Fard A."/>
            <person name="Kim Y.H."/>
            <person name="Pollack J.R."/>
            <person name="Vinar T."/>
            <person name="Addo-Quaye C."/>
            <person name="Degenhardt J."/>
            <person name="Denby A."/>
            <person name="Hubisz M.J."/>
            <person name="Indap A."/>
            <person name="Kosiol C."/>
            <person name="Lahn B.T."/>
            <person name="Lawson H.A."/>
            <person name="Marklein A."/>
            <person name="Nielsen R."/>
            <person name="Vallender E.J."/>
            <person name="Clark A.G."/>
            <person name="Ferguson B."/>
            <person name="Hernandez R.D."/>
            <person name="Hirani K."/>
            <person name="Kehrer-Sawatzki H."/>
            <person name="Kolb J."/>
            <person name="Patil S."/>
            <person name="Pu L.-L."/>
            <person name="Ren Y."/>
            <person name="Smith D.G."/>
            <person name="Wheeler D.A."/>
            <person name="Schenck I."/>
            <person name="Ball E.V."/>
            <person name="Chen R."/>
            <person name="Cooper D.N."/>
            <person name="Giardine B."/>
            <person name="Hsu F."/>
            <person name="Kent W.J."/>
            <person name="Lesk A."/>
            <person name="Nelson D.L."/>
            <person name="O'brien W.E."/>
            <person name="Pruefer K."/>
            <person name="Stenson P.D."/>
            <person name="Wallace J.C."/>
            <person name="Ke H."/>
            <person name="Liu X.-M."/>
            <person name="Wang P."/>
            <person name="Xiang A.P."/>
            <person name="Yang F."/>
            <person name="Barber G.P."/>
            <person name="Haussler D."/>
            <person name="Karolchik D."/>
            <person name="Kern A.D."/>
            <person name="Kuhn R.M."/>
            <person name="Smith K.E."/>
            <person name="Zwieg A.S."/>
        </authorList>
    </citation>
    <scope>NUCLEOTIDE SEQUENCE [LARGE SCALE GENOMIC DNA]</scope>
    <source>
        <strain evidence="8">17573</strain>
    </source>
</reference>
<evidence type="ECO:0000256" key="5">
    <source>
        <dbReference type="ARBA" id="ARBA00032690"/>
    </source>
</evidence>
<name>A0A5F8ALH6_MACMU</name>
<comment type="similarity">
    <text evidence="2">Belongs to the LAMTOR4 family.</text>
</comment>
<evidence type="ECO:0000256" key="4">
    <source>
        <dbReference type="ARBA" id="ARBA00023228"/>
    </source>
</evidence>
<dbReference type="InParanoid" id="A0A5F8ALH6"/>
<gene>
    <name evidence="7 9" type="primary">LAMTOR4</name>
</gene>
<evidence type="ECO:0000313" key="7">
    <source>
        <dbReference type="Ensembl" id="ENSMMUP00000078248.1"/>
    </source>
</evidence>
<protein>
    <recommendedName>
        <fullName evidence="3">Ragulator complex protein LAMTOR4</fullName>
    </recommendedName>
    <alternativeName>
        <fullName evidence="5">Late endosomal/lysosomal adaptor and MAPK and MTOR activator 4</fullName>
    </alternativeName>
</protein>
<dbReference type="GO" id="GO:0071986">
    <property type="term" value="C:Ragulator complex"/>
    <property type="evidence" value="ECO:0007669"/>
    <property type="project" value="Ensembl"/>
</dbReference>
<reference evidence="7" key="4">
    <citation type="submission" date="2025-09" db="UniProtKB">
        <authorList>
            <consortium name="Ensembl"/>
        </authorList>
    </citation>
    <scope>IDENTIFICATION</scope>
    <source>
        <strain evidence="7">17573</strain>
    </source>
</reference>
<dbReference type="FunCoup" id="A0A5F8ALH6">
    <property type="interactions" value="1317"/>
</dbReference>
<dbReference type="GO" id="GO:0005765">
    <property type="term" value="C:lysosomal membrane"/>
    <property type="evidence" value="ECO:0007669"/>
    <property type="project" value="Ensembl"/>
</dbReference>
<dbReference type="Bgee" id="ENSMMUG00000018401">
    <property type="expression patterns" value="Expressed in olfactory segment of nasal mucosa and 22 other cell types or tissues"/>
</dbReference>
<comment type="function">
    <text evidence="6">As part of the Ragulator complex it is involved in amino acid sensing and activation of mTORC1, a signaling complex promoting cell growth in response to growth factors, energy levels, and amino acids. Activated by amino acids through a mechanism involving the lysosomal V-ATPase, the Ragulator plays a dual role for the small GTPases Rag (RagA/RRAGA, RagB/RRAGB, RagC/RRAGC and/or RagD/RRAGD): it (1) acts as a guanine nucleotide exchange factor (GEF), activating the small GTPases Rag and (2) mediates recruitment of Rag GTPases to the lysosome membrane. Activated Ragulator and Rag GTPases function as a scaffold recruiting mTORC1 to lysosomes where it is in turn activated.</text>
</comment>
<dbReference type="GO" id="GO:0005085">
    <property type="term" value="F:guanyl-nucleotide exchange factor activity"/>
    <property type="evidence" value="ECO:0007669"/>
    <property type="project" value="Ensembl"/>
</dbReference>
<dbReference type="Ensembl" id="ENSMMUT00000107858.1">
    <property type="protein sequence ID" value="ENSMMUP00000078248.1"/>
    <property type="gene ID" value="ENSMMUG00000018401.3"/>
</dbReference>
<organism evidence="7 8">
    <name type="scientific">Macaca mulatta</name>
    <name type="common">Rhesus macaque</name>
    <dbReference type="NCBI Taxonomy" id="9544"/>
    <lineage>
        <taxon>Eukaryota</taxon>
        <taxon>Metazoa</taxon>
        <taxon>Chordata</taxon>
        <taxon>Craniata</taxon>
        <taxon>Vertebrata</taxon>
        <taxon>Euteleostomi</taxon>
        <taxon>Mammalia</taxon>
        <taxon>Eutheria</taxon>
        <taxon>Euarchontoglires</taxon>
        <taxon>Primates</taxon>
        <taxon>Haplorrhini</taxon>
        <taxon>Catarrhini</taxon>
        <taxon>Cercopithecidae</taxon>
        <taxon>Cercopithecinae</taxon>
        <taxon>Macaca</taxon>
    </lineage>
</organism>
<dbReference type="Proteomes" id="UP000006718">
    <property type="component" value="Chromosome 3"/>
</dbReference>
<keyword evidence="8" id="KW-1185">Reference proteome</keyword>
<dbReference type="GO" id="GO:0061462">
    <property type="term" value="P:protein localization to lysosome"/>
    <property type="evidence" value="ECO:0007669"/>
    <property type="project" value="Ensembl"/>
</dbReference>
<proteinExistence type="inferred from homology"/>
<evidence type="ECO:0000256" key="1">
    <source>
        <dbReference type="ARBA" id="ARBA00004371"/>
    </source>
</evidence>
<dbReference type="GO" id="GO:1990877">
    <property type="term" value="C:FNIP-folliculin RagC/D GAP"/>
    <property type="evidence" value="ECO:0007669"/>
    <property type="project" value="Ensembl"/>
</dbReference>
<dbReference type="PANTHER" id="PTHR33967">
    <property type="entry name" value="RAGULATOR COMPLEX PROTEIN LAMTOR4"/>
    <property type="match status" value="1"/>
</dbReference>
<dbReference type="GO" id="GO:0071230">
    <property type="term" value="P:cellular response to amino acid stimulus"/>
    <property type="evidence" value="ECO:0007669"/>
    <property type="project" value="Ensembl"/>
</dbReference>